<feature type="region of interest" description="Disordered" evidence="1">
    <location>
        <begin position="387"/>
        <end position="423"/>
    </location>
</feature>
<evidence type="ECO:0000313" key="3">
    <source>
        <dbReference type="Proteomes" id="UP000799438"/>
    </source>
</evidence>
<evidence type="ECO:0000313" key="2">
    <source>
        <dbReference type="EMBL" id="KAF2143491.1"/>
    </source>
</evidence>
<dbReference type="AlphaFoldDB" id="A0A6A6BLR6"/>
<dbReference type="Proteomes" id="UP000799438">
    <property type="component" value="Unassembled WGS sequence"/>
</dbReference>
<organism evidence="2 3">
    <name type="scientific">Aplosporella prunicola CBS 121167</name>
    <dbReference type="NCBI Taxonomy" id="1176127"/>
    <lineage>
        <taxon>Eukaryota</taxon>
        <taxon>Fungi</taxon>
        <taxon>Dikarya</taxon>
        <taxon>Ascomycota</taxon>
        <taxon>Pezizomycotina</taxon>
        <taxon>Dothideomycetes</taxon>
        <taxon>Dothideomycetes incertae sedis</taxon>
        <taxon>Botryosphaeriales</taxon>
        <taxon>Aplosporellaceae</taxon>
        <taxon>Aplosporella</taxon>
    </lineage>
</organism>
<feature type="compositionally biased region" description="Gly residues" evidence="1">
    <location>
        <begin position="400"/>
        <end position="416"/>
    </location>
</feature>
<reference evidence="2" key="1">
    <citation type="journal article" date="2020" name="Stud. Mycol.">
        <title>101 Dothideomycetes genomes: a test case for predicting lifestyles and emergence of pathogens.</title>
        <authorList>
            <person name="Haridas S."/>
            <person name="Albert R."/>
            <person name="Binder M."/>
            <person name="Bloem J."/>
            <person name="Labutti K."/>
            <person name="Salamov A."/>
            <person name="Andreopoulos B."/>
            <person name="Baker S."/>
            <person name="Barry K."/>
            <person name="Bills G."/>
            <person name="Bluhm B."/>
            <person name="Cannon C."/>
            <person name="Castanera R."/>
            <person name="Culley D."/>
            <person name="Daum C."/>
            <person name="Ezra D."/>
            <person name="Gonzalez J."/>
            <person name="Henrissat B."/>
            <person name="Kuo A."/>
            <person name="Liang C."/>
            <person name="Lipzen A."/>
            <person name="Lutzoni F."/>
            <person name="Magnuson J."/>
            <person name="Mondo S."/>
            <person name="Nolan M."/>
            <person name="Ohm R."/>
            <person name="Pangilinan J."/>
            <person name="Park H.-J."/>
            <person name="Ramirez L."/>
            <person name="Alfaro M."/>
            <person name="Sun H."/>
            <person name="Tritt A."/>
            <person name="Yoshinaga Y."/>
            <person name="Zwiers L.-H."/>
            <person name="Turgeon B."/>
            <person name="Goodwin S."/>
            <person name="Spatafora J."/>
            <person name="Crous P."/>
            <person name="Grigoriev I."/>
        </authorList>
    </citation>
    <scope>NUCLEOTIDE SEQUENCE</scope>
    <source>
        <strain evidence="2">CBS 121167</strain>
    </source>
</reference>
<dbReference type="OrthoDB" id="47375at2759"/>
<sequence length="423" mass="46116">MILKKRFAALLAALLFSTLFLVQQWQQLRGVFWAQQQLWGPEWPANATLGFGAVLAVSGPDSPRRSALLQAANVTGLELTVPDQPRWTEEHVDAFNKALEPTEQGTGRGSVFSWLSHANAVQWFLDSGLETALIIEDDVDWDIHLRSVQIPAAAASTRDLLASSYASDSSSSSRGGNRGYYWGNPAAWDVLWVGHCGDWFQEIQDGIGRPGFHAPSNLTTVGARLFNDSSLPTRADLHPFTRDFFDALQVPEGMRFVHNSILPLCTFGYAINRPSAQRLLSEIANSSAPLDPAFDMAMMHGCKYKGLRCYTVNPELFHHVLGDSLIAAVDQREEIFPPPVDAAGFDQTRERNETSNVACGFWSGDFAFDSAERLEVLREEVGRKGRCLKPGREGMPPAVGEGGIPSGGGEGIPSGDGVEEGGN</sequence>
<name>A0A6A6BLR6_9PEZI</name>
<gene>
    <name evidence="2" type="ORF">K452DRAFT_269044</name>
</gene>
<dbReference type="GO" id="GO:0016740">
    <property type="term" value="F:transferase activity"/>
    <property type="evidence" value="ECO:0007669"/>
    <property type="project" value="UniProtKB-KW"/>
</dbReference>
<dbReference type="EMBL" id="ML995482">
    <property type="protein sequence ID" value="KAF2143491.1"/>
    <property type="molecule type" value="Genomic_DNA"/>
</dbReference>
<keyword evidence="2" id="KW-0808">Transferase</keyword>
<accession>A0A6A6BLR6</accession>
<proteinExistence type="predicted"/>
<evidence type="ECO:0000256" key="1">
    <source>
        <dbReference type="SAM" id="MobiDB-lite"/>
    </source>
</evidence>
<dbReference type="GeneID" id="54296420"/>
<keyword evidence="3" id="KW-1185">Reference proteome</keyword>
<dbReference type="RefSeq" id="XP_033399203.1">
    <property type="nucleotide sequence ID" value="XM_033538924.1"/>
</dbReference>
<protein>
    <submittedName>
        <fullName evidence="2">Glycosyltransferase family 25 protein</fullName>
    </submittedName>
</protein>